<feature type="compositionally biased region" description="Polar residues" evidence="1">
    <location>
        <begin position="944"/>
        <end position="953"/>
    </location>
</feature>
<dbReference type="Pfam" id="PF03407">
    <property type="entry name" value="Nucleotid_trans"/>
    <property type="match status" value="1"/>
</dbReference>
<evidence type="ECO:0000259" key="3">
    <source>
        <dbReference type="Pfam" id="PF03407"/>
    </source>
</evidence>
<dbReference type="EMBL" id="BNCP01000025">
    <property type="protein sequence ID" value="GIL82747.1"/>
    <property type="molecule type" value="Genomic_DNA"/>
</dbReference>
<comment type="caution">
    <text evidence="4">The sequence shown here is derived from an EMBL/GenBank/DDBJ whole genome shotgun (WGS) entry which is preliminary data.</text>
</comment>
<organism evidence="4 6">
    <name type="scientific">Volvox reticuliferus</name>
    <dbReference type="NCBI Taxonomy" id="1737510"/>
    <lineage>
        <taxon>Eukaryota</taxon>
        <taxon>Viridiplantae</taxon>
        <taxon>Chlorophyta</taxon>
        <taxon>core chlorophytes</taxon>
        <taxon>Chlorophyceae</taxon>
        <taxon>CS clade</taxon>
        <taxon>Chlamydomonadales</taxon>
        <taxon>Volvocaceae</taxon>
        <taxon>Volvox</taxon>
    </lineage>
</organism>
<feature type="region of interest" description="Disordered" evidence="1">
    <location>
        <begin position="764"/>
        <end position="792"/>
    </location>
</feature>
<dbReference type="Proteomes" id="UP000722791">
    <property type="component" value="Unassembled WGS sequence"/>
</dbReference>
<evidence type="ECO:0000313" key="6">
    <source>
        <dbReference type="Proteomes" id="UP000747110"/>
    </source>
</evidence>
<dbReference type="AlphaFoldDB" id="A0A8J4CJ48"/>
<keyword evidence="2" id="KW-0732">Signal</keyword>
<protein>
    <recommendedName>
        <fullName evidence="3">Nucleotide-diphospho-sugar transferase domain-containing protein</fullName>
    </recommendedName>
</protein>
<keyword evidence="6" id="KW-1185">Reference proteome</keyword>
<evidence type="ECO:0000256" key="1">
    <source>
        <dbReference type="SAM" id="MobiDB-lite"/>
    </source>
</evidence>
<sequence length="1123" mass="120067">MASKVVDPSAAGAPRHLLQPLPLPPPLLLRLFLFLTPLMSLACGVRGSLPCERSGYCSLGRTMPFMGEVDSALGLRKALAARSYKQEVILMATDSEHVLGAMQAVGNLLRLGLEHVMMLSSSGSDCVRVAAALPSAGCVWLDWELPVLGAERDLVPAAVPLWHNRYRIAARAVRMRYNVFLVDTDVIFFDDPYVYFKSPPFANFTIINQPEVLYDQSDYAIETEPNGGVLYIQNAAPDGPAAWLLAEVVHRILRWIENGFQKSRYQHHIATWCNYMDQDGLRDGLTSVRLGRIFFGFSVRDCRTSDWRVANPERHQEIVNAVLDLLNDEGTVHQDEQVELPPAWGLVAGGRNVTFRYYTMRMPAYSAWDERYGPYLYPLTRGPLSKQWLGQLRGDCECPLWPDPEDPDASLAAKAMPLEHFLLAPPFLMLNWFARGRKGFWHPPLTPGGAPQQVVGHLHYIPGTSPAIGKAVVRMAVGQYDWLLARQMLGPRMYFLHQGTDAVQPGPETQPGGWAPLHLLALHPSLESGLAFTRSWEEYMELLRGLATVAKILQRVPVWPDTPCTAPWIAEAGAEGAASLPLTIRQEFVPYSKSTAGVNLSCMWLPLLTDRCLYGGRGMLALEFEHWRDQMRMLPCIEPDERSTIGRLAAGPGSSMPATNGTTPTARILSLSRDDVARTWSLKRTSDLKVLYLLNPLRLILPKGTEETNKLVEVLSDCKATNHDEIVLDLTDKPYKQPAEPILKFVAATVDVDGIIRAAPSVPGYNMPPLELPPPQEGSQQQNQQQQLSETWSDGTDLVNATAAAAAADAAAAAAAVGAIVAMAAAYVNGTAAWQGSAAASTDFVSSVAVLTSETASTEAQPVAATRTAAQEAAVAIATGTQASEVATSASGQAVATTVAKTITATTTAASDPAAASIRTDVWVAGGSSSMERPHPSPSPAGRSPTSAISHSGTAHEAATHGGSTANGQVNAAAHSGSVPWDISLEAGGWTHRQAVRSADENGGIASGLHGRDPNPHADGGGGGDGGRAWGGSFGSGMDAVAGFEWGHVGERSNGAGGSGYRGGPRGGFVRPRFRGRAAEAGHQVAGRLRRYRAYGGRVGDAFQGGVGPWAGKGSGDAVGADA</sequence>
<gene>
    <name evidence="4" type="ORF">Vretifemale_11618</name>
    <name evidence="5" type="ORF">Vretimale_8221</name>
</gene>
<name>A0A8J4CJ48_9CHLO</name>
<feature type="signal peptide" evidence="2">
    <location>
        <begin position="1"/>
        <end position="47"/>
    </location>
</feature>
<dbReference type="EMBL" id="BNCQ01000014">
    <property type="protein sequence ID" value="GIM03563.1"/>
    <property type="molecule type" value="Genomic_DNA"/>
</dbReference>
<evidence type="ECO:0000313" key="5">
    <source>
        <dbReference type="EMBL" id="GIM03563.1"/>
    </source>
</evidence>
<evidence type="ECO:0000256" key="2">
    <source>
        <dbReference type="SAM" id="SignalP"/>
    </source>
</evidence>
<dbReference type="InterPro" id="IPR005069">
    <property type="entry name" value="Nucl-diP-sugar_transferase"/>
</dbReference>
<proteinExistence type="predicted"/>
<accession>A0A8J4CJ48</accession>
<feature type="domain" description="Nucleotide-diphospho-sugar transferase" evidence="3">
    <location>
        <begin position="163"/>
        <end position="233"/>
    </location>
</feature>
<dbReference type="Proteomes" id="UP000747110">
    <property type="component" value="Unassembled WGS sequence"/>
</dbReference>
<feature type="chain" id="PRO_5035391161" description="Nucleotide-diphospho-sugar transferase domain-containing protein" evidence="2">
    <location>
        <begin position="48"/>
        <end position="1123"/>
    </location>
</feature>
<evidence type="ECO:0000313" key="4">
    <source>
        <dbReference type="EMBL" id="GIL82747.1"/>
    </source>
</evidence>
<feature type="region of interest" description="Disordered" evidence="1">
    <location>
        <begin position="926"/>
        <end position="971"/>
    </location>
</feature>
<dbReference type="OrthoDB" id="540503at2759"/>
<feature type="compositionally biased region" description="Gly residues" evidence="1">
    <location>
        <begin position="1019"/>
        <end position="1032"/>
    </location>
</feature>
<reference evidence="4" key="1">
    <citation type="journal article" date="2021" name="Proc. Natl. Acad. Sci. U.S.A.">
        <title>Three genomes in the algal genus Volvox reveal the fate of a haploid sex-determining region after a transition to homothallism.</title>
        <authorList>
            <person name="Yamamoto K."/>
            <person name="Hamaji T."/>
            <person name="Kawai-Toyooka H."/>
            <person name="Matsuzaki R."/>
            <person name="Takahashi F."/>
            <person name="Nishimura Y."/>
            <person name="Kawachi M."/>
            <person name="Noguchi H."/>
            <person name="Minakuchi Y."/>
            <person name="Umen J.G."/>
            <person name="Toyoda A."/>
            <person name="Nozaki H."/>
        </authorList>
    </citation>
    <scope>NUCLEOTIDE SEQUENCE</scope>
    <source>
        <strain evidence="5">NIES-3785</strain>
        <strain evidence="4">NIES-3786</strain>
    </source>
</reference>
<feature type="region of interest" description="Disordered" evidence="1">
    <location>
        <begin position="1002"/>
        <end position="1032"/>
    </location>
</feature>